<geneLocation type="plasmid" evidence="2">
    <name>pb18-1</name>
</geneLocation>
<dbReference type="EMBL" id="CP044456">
    <property type="protein sequence ID" value="QIC71770.1"/>
    <property type="molecule type" value="Genomic_DNA"/>
</dbReference>
<gene>
    <name evidence="1" type="ORF">FSC09_15370</name>
</gene>
<evidence type="ECO:0000313" key="1">
    <source>
        <dbReference type="EMBL" id="QIC71770.1"/>
    </source>
</evidence>
<keyword evidence="1" id="KW-0614">Plasmid</keyword>
<dbReference type="RefSeq" id="WP_163146430.1">
    <property type="nucleotide sequence ID" value="NZ_CP044456.1"/>
</dbReference>
<name>A0A6C0Y6P0_9GAMM</name>
<evidence type="ECO:0000313" key="2">
    <source>
        <dbReference type="Proteomes" id="UP000503440"/>
    </source>
</evidence>
<sequence>MQEQLIYVAAIQSKEQIKAEMNLSMVEKHALLSKVDQEIKQAHHQISMTVANLLAQRTGLDANFLTRLIHNVFGFEKVLVNLKPIKFQPYFHLKEMKRLRETLKFLEENSLVEIDHIFTNKDEKCFLINSFLPEVNRNLANDRFVNPLDNTQMAKHEFYRHYFQVIHLTDKYLDLAVEALDQQAFKASANGYDCDQYQAVA</sequence>
<protein>
    <submittedName>
        <fullName evidence="1">Uncharacterized protein</fullName>
    </submittedName>
</protein>
<organism evidence="1 2">
    <name type="scientific">Acinetobacter indicus</name>
    <dbReference type="NCBI Taxonomy" id="756892"/>
    <lineage>
        <taxon>Bacteria</taxon>
        <taxon>Pseudomonadati</taxon>
        <taxon>Pseudomonadota</taxon>
        <taxon>Gammaproteobacteria</taxon>
        <taxon>Moraxellales</taxon>
        <taxon>Moraxellaceae</taxon>
        <taxon>Acinetobacter</taxon>
    </lineage>
</organism>
<accession>A0A6C0Y6P0</accession>
<proteinExistence type="predicted"/>
<reference evidence="1 2" key="1">
    <citation type="submission" date="2019-09" db="EMBL/GenBank/DDBJ databases">
        <title>Non-baumannii Acinetobacter spp. carrying blaNDM-1 isolated in China.</title>
        <authorList>
            <person name="Cui C."/>
            <person name="Chen C."/>
            <person name="Sun J."/>
            <person name="Liu Y."/>
        </authorList>
    </citation>
    <scope>NUCLEOTIDE SEQUENCE [LARGE SCALE GENOMIC DNA]</scope>
    <source>
        <strain evidence="1 2">B18</strain>
        <plasmid evidence="2">pb18-1</plasmid>
    </source>
</reference>
<dbReference type="AlphaFoldDB" id="A0A6C0Y6P0"/>
<dbReference type="Proteomes" id="UP000503440">
    <property type="component" value="Plasmid pB18-1"/>
</dbReference>